<evidence type="ECO:0000313" key="2">
    <source>
        <dbReference type="Proteomes" id="UP000290433"/>
    </source>
</evidence>
<evidence type="ECO:0000313" key="1">
    <source>
        <dbReference type="EMBL" id="RYJ40229.1"/>
    </source>
</evidence>
<accession>A0A444W2S6</accession>
<proteinExistence type="predicted"/>
<dbReference type="AlphaFoldDB" id="A0A444W2S6"/>
<gene>
    <name evidence="1" type="ORF">NU08_0985</name>
</gene>
<comment type="caution">
    <text evidence="1">The sequence shown here is derived from an EMBL/GenBank/DDBJ whole genome shotgun (WGS) entry which is preliminary data.</text>
</comment>
<dbReference type="Proteomes" id="UP000290433">
    <property type="component" value="Unassembled WGS sequence"/>
</dbReference>
<sequence>MFEVEIFLFFSLKNKKLKRKAGNHVSKKANCIAPEHLKIKCY</sequence>
<protein>
    <submittedName>
        <fullName evidence="1">Uncharacterized protein</fullName>
    </submittedName>
</protein>
<name>A0A444W2S6_9FLAO</name>
<reference evidence="1 2" key="1">
    <citation type="submission" date="2014-12" db="EMBL/GenBank/DDBJ databases">
        <title>Genome sequence of Flavobacterium anhuiense RCM74.</title>
        <authorList>
            <person name="Kim J.F."/>
            <person name="Song J.Y."/>
            <person name="Kwak M.-J."/>
            <person name="Lee S.-W."/>
        </authorList>
    </citation>
    <scope>NUCLEOTIDE SEQUENCE [LARGE SCALE GENOMIC DNA]</scope>
    <source>
        <strain evidence="1 2">RCM74</strain>
    </source>
</reference>
<organism evidence="1 2">
    <name type="scientific">Flavobacterium anhuiense</name>
    <dbReference type="NCBI Taxonomy" id="459526"/>
    <lineage>
        <taxon>Bacteria</taxon>
        <taxon>Pseudomonadati</taxon>
        <taxon>Bacteroidota</taxon>
        <taxon>Flavobacteriia</taxon>
        <taxon>Flavobacteriales</taxon>
        <taxon>Flavobacteriaceae</taxon>
        <taxon>Flavobacterium</taxon>
    </lineage>
</organism>
<dbReference type="EMBL" id="JUIV01000002">
    <property type="protein sequence ID" value="RYJ40229.1"/>
    <property type="molecule type" value="Genomic_DNA"/>
</dbReference>